<evidence type="ECO:0000256" key="4">
    <source>
        <dbReference type="ARBA" id="ARBA00022692"/>
    </source>
</evidence>
<feature type="domain" description="TonB-dependent receptor plug" evidence="11">
    <location>
        <begin position="147"/>
        <end position="252"/>
    </location>
</feature>
<dbReference type="Pfam" id="PF00593">
    <property type="entry name" value="TonB_dep_Rec_b-barrel"/>
    <property type="match status" value="1"/>
</dbReference>
<dbReference type="InterPro" id="IPR000531">
    <property type="entry name" value="Beta-barrel_TonB"/>
</dbReference>
<dbReference type="Proteomes" id="UP000326921">
    <property type="component" value="Chromosome"/>
</dbReference>
<dbReference type="InterPro" id="IPR036942">
    <property type="entry name" value="Beta-barrel_TonB_sf"/>
</dbReference>
<reference evidence="12 13" key="1">
    <citation type="submission" date="2019-10" db="EMBL/GenBank/DDBJ databases">
        <authorList>
            <person name="Dong K."/>
        </authorList>
    </citation>
    <scope>NUCLEOTIDE SEQUENCE [LARGE SCALE GENOMIC DNA]</scope>
    <source>
        <strain evidence="13">dk4302</strain>
    </source>
</reference>
<dbReference type="Gene3D" id="2.40.170.20">
    <property type="entry name" value="TonB-dependent receptor, beta-barrel domain"/>
    <property type="match status" value="1"/>
</dbReference>
<dbReference type="InterPro" id="IPR023996">
    <property type="entry name" value="TonB-dep_OMP_SusC/RagA"/>
</dbReference>
<keyword evidence="6 8" id="KW-0472">Membrane</keyword>
<accession>A0A5Q0QFH6</accession>
<evidence type="ECO:0000256" key="2">
    <source>
        <dbReference type="ARBA" id="ARBA00022448"/>
    </source>
</evidence>
<dbReference type="Pfam" id="PF13715">
    <property type="entry name" value="CarbopepD_reg_2"/>
    <property type="match status" value="1"/>
</dbReference>
<dbReference type="Gene3D" id="2.60.40.1120">
    <property type="entry name" value="Carboxypeptidase-like, regulatory domain"/>
    <property type="match status" value="1"/>
</dbReference>
<dbReference type="InterPro" id="IPR012910">
    <property type="entry name" value="Plug_dom"/>
</dbReference>
<dbReference type="InterPro" id="IPR037066">
    <property type="entry name" value="Plug_dom_sf"/>
</dbReference>
<keyword evidence="13" id="KW-1185">Reference proteome</keyword>
<keyword evidence="7 8" id="KW-0998">Cell outer membrane</keyword>
<protein>
    <submittedName>
        <fullName evidence="12">SusC/RagA family TonB-linked outer membrane protein</fullName>
    </submittedName>
</protein>
<feature type="domain" description="TonB-dependent receptor-like beta-barrel" evidence="10">
    <location>
        <begin position="459"/>
        <end position="1043"/>
    </location>
</feature>
<dbReference type="NCBIfam" id="TIGR04057">
    <property type="entry name" value="SusC_RagA_signa"/>
    <property type="match status" value="1"/>
</dbReference>
<dbReference type="InterPro" id="IPR008969">
    <property type="entry name" value="CarboxyPept-like_regulatory"/>
</dbReference>
<dbReference type="SUPFAM" id="SSF56935">
    <property type="entry name" value="Porins"/>
    <property type="match status" value="1"/>
</dbReference>
<comment type="subcellular location">
    <subcellularLocation>
        <location evidence="1 8">Cell outer membrane</location>
        <topology evidence="1 8">Multi-pass membrane protein</topology>
    </subcellularLocation>
</comment>
<evidence type="ECO:0000256" key="5">
    <source>
        <dbReference type="ARBA" id="ARBA00023077"/>
    </source>
</evidence>
<dbReference type="KEGG" id="sphe:GFH32_06295"/>
<dbReference type="NCBIfam" id="TIGR04056">
    <property type="entry name" value="OMP_RagA_SusC"/>
    <property type="match status" value="1"/>
</dbReference>
<gene>
    <name evidence="12" type="ORF">GFH32_06295</name>
</gene>
<evidence type="ECO:0000256" key="1">
    <source>
        <dbReference type="ARBA" id="ARBA00004571"/>
    </source>
</evidence>
<dbReference type="InterPro" id="IPR039426">
    <property type="entry name" value="TonB-dep_rcpt-like"/>
</dbReference>
<evidence type="ECO:0000256" key="8">
    <source>
        <dbReference type="PROSITE-ProRule" id="PRU01360"/>
    </source>
</evidence>
<keyword evidence="5 9" id="KW-0798">TonB box</keyword>
<sequence>MGKSIKSNSSFYTPKSLLRGGFLLSLGLLSISNMAVAEGHLWNRISTHPLQAVQSTVKGRVLDAITKEPIAGATVKVVGKSTATSTDDAGNFEINASANDVLEVSYIGYLKASSVVTSVSQNLSIELGVDKTTFEEVIVTGYGAQRKKDLTGSVAVVNVNQLKSQPAASAVEALQGRATGVQIVNDGAPGSTPQIRIRGYSTINNNEPLYVIDGVPYEGKLSWFNQNDIETMQVLKDASAASIYGARANNGVVIITTKSGKAGKTLVNVDAYAGVGVPNRGAFPKMLSPQQVVDMKNTLFGTNSVVPEYLLAGAKNKDITASDVDMSKYYYNLKDANNFYQITKANKEGTKWFDELSQNAPIQSYQIGATGGSENATYAFSGGYLDQKGTVIHTGFRRYNGRTNTQFSALNKKLRFGENLQYSYTEGYGFGVNPNTAGGYIGEGSVMGFAYRVQNVVPVYDEGGNFAGTKGGWGNGQNPVAMSYRAKDNMNRQNFFFGNAFAEYDVIQGLTARTSFGIRYENYNGVSYNYPNPEFTEGTFNNGMSEYHGYTTEWTWTNTLNYKPNLGEDHSLNVLVGTEAISNRNRGINGSRNGYFILNSLDYFYLDAGSANINNGGSGSVGSMFSLMGKADYSYKDRYLLSATVRRDGSSNFGENHLYGVFPGISGAWRISEEEFAQGAEWLNDLKLRAGYGVTGNQRISAYEYLARYRASLTQSSYPINNEVVTGIWKSNYQNPDIKWEQVKSLNLGVDFSVLQGDLDGSIDWYNKATEDMLFRVPLPATSVGRATSPYQNIGEMRNRGIEVSLGYHYGRRQEKPFTLDITGTISTYKNEVVSLAPSITQVNYGAFRSMQTSLLKTGEEFGAFYGYQADGVYNDDAELTDSPTYPGARKGGAKYKDINGDGKIDPSDRTIIGSPHPDFVYSLNLAATYKDFDLTLFFYGSQGNDLYEATRYFTDFGVFNGQYSARLLDAWSPNNTNSEVPSIISQGDLNEMEVATSSLYIQDGSFLKLKNLQIGYNLNTTKLFGQNTSFNKMRIYFGATNLFTITKYTGLDPEISATPSDYPALGVDFGVYPQSRQYTLGVSLGF</sequence>
<proteinExistence type="inferred from homology"/>
<evidence type="ECO:0000256" key="6">
    <source>
        <dbReference type="ARBA" id="ARBA00023136"/>
    </source>
</evidence>
<evidence type="ECO:0000313" key="13">
    <source>
        <dbReference type="Proteomes" id="UP000326921"/>
    </source>
</evidence>
<dbReference type="EMBL" id="CP045652">
    <property type="protein sequence ID" value="QGA25950.1"/>
    <property type="molecule type" value="Genomic_DNA"/>
</dbReference>
<keyword evidence="4 8" id="KW-0812">Transmembrane</keyword>
<dbReference type="InterPro" id="IPR023997">
    <property type="entry name" value="TonB-dep_OMP_SusC/RagA_CS"/>
</dbReference>
<organism evidence="12 13">
    <name type="scientific">Sphingobacterium zhuxiongii</name>
    <dbReference type="NCBI Taxonomy" id="2662364"/>
    <lineage>
        <taxon>Bacteria</taxon>
        <taxon>Pseudomonadati</taxon>
        <taxon>Bacteroidota</taxon>
        <taxon>Sphingobacteriia</taxon>
        <taxon>Sphingobacteriales</taxon>
        <taxon>Sphingobacteriaceae</taxon>
        <taxon>Sphingobacterium</taxon>
    </lineage>
</organism>
<dbReference type="Gene3D" id="2.170.130.10">
    <property type="entry name" value="TonB-dependent receptor, plug domain"/>
    <property type="match status" value="1"/>
</dbReference>
<dbReference type="SUPFAM" id="SSF49464">
    <property type="entry name" value="Carboxypeptidase regulatory domain-like"/>
    <property type="match status" value="1"/>
</dbReference>
<evidence type="ECO:0000256" key="3">
    <source>
        <dbReference type="ARBA" id="ARBA00022452"/>
    </source>
</evidence>
<dbReference type="Pfam" id="PF07715">
    <property type="entry name" value="Plug"/>
    <property type="match status" value="1"/>
</dbReference>
<name>A0A5Q0QFH6_9SPHI</name>
<keyword evidence="3 8" id="KW-1134">Transmembrane beta strand</keyword>
<dbReference type="GO" id="GO:0009279">
    <property type="term" value="C:cell outer membrane"/>
    <property type="evidence" value="ECO:0007669"/>
    <property type="project" value="UniProtKB-SubCell"/>
</dbReference>
<evidence type="ECO:0000256" key="7">
    <source>
        <dbReference type="ARBA" id="ARBA00023237"/>
    </source>
</evidence>
<dbReference type="PROSITE" id="PS52016">
    <property type="entry name" value="TONB_DEPENDENT_REC_3"/>
    <property type="match status" value="1"/>
</dbReference>
<evidence type="ECO:0000259" key="11">
    <source>
        <dbReference type="Pfam" id="PF07715"/>
    </source>
</evidence>
<dbReference type="RefSeq" id="WP_153510325.1">
    <property type="nucleotide sequence ID" value="NZ_CP045652.1"/>
</dbReference>
<comment type="similarity">
    <text evidence="8 9">Belongs to the TonB-dependent receptor family.</text>
</comment>
<evidence type="ECO:0000313" key="12">
    <source>
        <dbReference type="EMBL" id="QGA25950.1"/>
    </source>
</evidence>
<evidence type="ECO:0000259" key="10">
    <source>
        <dbReference type="Pfam" id="PF00593"/>
    </source>
</evidence>
<evidence type="ECO:0000256" key="9">
    <source>
        <dbReference type="RuleBase" id="RU003357"/>
    </source>
</evidence>
<dbReference type="AlphaFoldDB" id="A0A5Q0QFH6"/>
<keyword evidence="2 8" id="KW-0813">Transport</keyword>